<feature type="transmembrane region" description="Helical" evidence="7">
    <location>
        <begin position="382"/>
        <end position="404"/>
    </location>
</feature>
<evidence type="ECO:0000256" key="7">
    <source>
        <dbReference type="SAM" id="Phobius"/>
    </source>
</evidence>
<feature type="transmembrane region" description="Helical" evidence="7">
    <location>
        <begin position="188"/>
        <end position="208"/>
    </location>
</feature>
<dbReference type="InterPro" id="IPR050930">
    <property type="entry name" value="MFS_Vesicular_Transporter"/>
</dbReference>
<feature type="transmembrane region" description="Helical" evidence="7">
    <location>
        <begin position="458"/>
        <end position="477"/>
    </location>
</feature>
<feature type="domain" description="Major facilitator superfamily (MFS) profile" evidence="8">
    <location>
        <begin position="29"/>
        <end position="481"/>
    </location>
</feature>
<feature type="transmembrane region" description="Helical" evidence="7">
    <location>
        <begin position="103"/>
        <end position="124"/>
    </location>
</feature>
<dbReference type="PANTHER" id="PTHR23506:SF23">
    <property type="entry name" value="GH10249P"/>
    <property type="match status" value="1"/>
</dbReference>
<dbReference type="Proteomes" id="UP000706124">
    <property type="component" value="Unassembled WGS sequence"/>
</dbReference>
<accession>A0A9P7MIP2</accession>
<reference evidence="9 10" key="1">
    <citation type="journal article" date="2020" name="bioRxiv">
        <title>Whole genome comparisons of ergot fungi reveals the divergence and evolution of species within the genus Claviceps are the result of varying mechanisms driving genome evolution and host range expansion.</title>
        <authorList>
            <person name="Wyka S.A."/>
            <person name="Mondo S.J."/>
            <person name="Liu M."/>
            <person name="Dettman J."/>
            <person name="Nalam V."/>
            <person name="Broders K.D."/>
        </authorList>
    </citation>
    <scope>NUCLEOTIDE SEQUENCE [LARGE SCALE GENOMIC DNA]</scope>
    <source>
        <strain evidence="9 10">CCC 1485</strain>
    </source>
</reference>
<evidence type="ECO:0000256" key="3">
    <source>
        <dbReference type="ARBA" id="ARBA00022692"/>
    </source>
</evidence>
<dbReference type="Pfam" id="PF07690">
    <property type="entry name" value="MFS_1"/>
    <property type="match status" value="1"/>
</dbReference>
<dbReference type="PANTHER" id="PTHR23506">
    <property type="entry name" value="GH10249P"/>
    <property type="match status" value="1"/>
</dbReference>
<evidence type="ECO:0000256" key="1">
    <source>
        <dbReference type="ARBA" id="ARBA00004141"/>
    </source>
</evidence>
<keyword evidence="5 7" id="KW-0472">Membrane</keyword>
<protein>
    <recommendedName>
        <fullName evidence="8">Major facilitator superfamily (MFS) profile domain-containing protein</fullName>
    </recommendedName>
</protein>
<dbReference type="CDD" id="cd17325">
    <property type="entry name" value="MFS_MdtG_SLC18_like"/>
    <property type="match status" value="1"/>
</dbReference>
<feature type="transmembrane region" description="Helical" evidence="7">
    <location>
        <begin position="425"/>
        <end position="446"/>
    </location>
</feature>
<evidence type="ECO:0000313" key="9">
    <source>
        <dbReference type="EMBL" id="KAG5947427.1"/>
    </source>
</evidence>
<feature type="transmembrane region" description="Helical" evidence="7">
    <location>
        <begin position="28"/>
        <end position="56"/>
    </location>
</feature>
<feature type="transmembrane region" description="Helical" evidence="7">
    <location>
        <begin position="329"/>
        <end position="349"/>
    </location>
</feature>
<dbReference type="InterPro" id="IPR020846">
    <property type="entry name" value="MFS_dom"/>
</dbReference>
<keyword evidence="4 7" id="KW-1133">Transmembrane helix</keyword>
<keyword evidence="2" id="KW-0813">Transport</keyword>
<dbReference type="InterPro" id="IPR011701">
    <property type="entry name" value="MFS"/>
</dbReference>
<evidence type="ECO:0000256" key="5">
    <source>
        <dbReference type="ARBA" id="ARBA00023136"/>
    </source>
</evidence>
<feature type="compositionally biased region" description="Basic and acidic residues" evidence="6">
    <location>
        <begin position="498"/>
        <end position="515"/>
    </location>
</feature>
<keyword evidence="3 7" id="KW-0812">Transmembrane</keyword>
<keyword evidence="10" id="KW-1185">Reference proteome</keyword>
<feature type="transmembrane region" description="Helical" evidence="7">
    <location>
        <begin position="356"/>
        <end position="376"/>
    </location>
</feature>
<name>A0A9P7MIP2_9HYPO</name>
<feature type="transmembrane region" description="Helical" evidence="7">
    <location>
        <begin position="68"/>
        <end position="91"/>
    </location>
</feature>
<evidence type="ECO:0000259" key="8">
    <source>
        <dbReference type="PROSITE" id="PS50850"/>
    </source>
</evidence>
<comment type="caution">
    <text evidence="9">The sequence shown here is derived from an EMBL/GenBank/DDBJ whole genome shotgun (WGS) entry which is preliminary data.</text>
</comment>
<dbReference type="EMBL" id="SRPO01000025">
    <property type="protein sequence ID" value="KAG5947427.1"/>
    <property type="molecule type" value="Genomic_DNA"/>
</dbReference>
<evidence type="ECO:0000256" key="6">
    <source>
        <dbReference type="SAM" id="MobiDB-lite"/>
    </source>
</evidence>
<dbReference type="OrthoDB" id="5086884at2759"/>
<evidence type="ECO:0000256" key="4">
    <source>
        <dbReference type="ARBA" id="ARBA00022989"/>
    </source>
</evidence>
<sequence length="515" mass="55073">MMAMGIVATITRKGKRPLFLTFRSSTKLIMLMVSTAVFTDIFPYAVIVPVLPFALVKQAGVPEEKVQLWTSASLATFGAAILASAPLWGILADRTIRRRPPMLAGLALLTSATFLLCFMKNVAMLVLGRILQGMTSALTWSVGLALVVDTVPSERVGQAMGWIGIALSLGTLASPSLGGIVYGKGGYYEVWAMCFAMIAGDAILRVLIIEKRDAAKWLSRTDSNTSHMTQDATDKTCMAGVPSDTTTRPHGNVANQAKPGEIAGSNDESLMGNEAQPLSIREILGLFTSPRILAALWGTVVEAIVLSAFDGTLPIFARGLFGWDSVGTGLIFLPLVLPTCLGPLVGHLCDRYGPRWLSALGFALYTPFLICLRFVSENSLGHKAMLCGLLAGVGVGVAFTFGPVTAEMTYAVEERFRGRGTKPIALVYALYNVAFSIGTVTGPFLGGFVRQTAGWPTMGWSLAIISAATSVLCATFIGGDPLWKRRREPISGLCSSSDRQEAGRDRRMANDECRA</sequence>
<evidence type="ECO:0000256" key="2">
    <source>
        <dbReference type="ARBA" id="ARBA00022448"/>
    </source>
</evidence>
<comment type="subcellular location">
    <subcellularLocation>
        <location evidence="1">Membrane</location>
        <topology evidence="1">Multi-pass membrane protein</topology>
    </subcellularLocation>
</comment>
<feature type="transmembrane region" description="Helical" evidence="7">
    <location>
        <begin position="130"/>
        <end position="148"/>
    </location>
</feature>
<feature type="transmembrane region" description="Helical" evidence="7">
    <location>
        <begin position="160"/>
        <end position="182"/>
    </location>
</feature>
<dbReference type="GO" id="GO:0022857">
    <property type="term" value="F:transmembrane transporter activity"/>
    <property type="evidence" value="ECO:0007669"/>
    <property type="project" value="InterPro"/>
</dbReference>
<feature type="region of interest" description="Disordered" evidence="6">
    <location>
        <begin position="493"/>
        <end position="515"/>
    </location>
</feature>
<dbReference type="GO" id="GO:0016020">
    <property type="term" value="C:membrane"/>
    <property type="evidence" value="ECO:0007669"/>
    <property type="project" value="UniProtKB-SubCell"/>
</dbReference>
<dbReference type="AlphaFoldDB" id="A0A9P7MIP2"/>
<evidence type="ECO:0000313" key="10">
    <source>
        <dbReference type="Proteomes" id="UP000706124"/>
    </source>
</evidence>
<dbReference type="SUPFAM" id="SSF103473">
    <property type="entry name" value="MFS general substrate transporter"/>
    <property type="match status" value="1"/>
</dbReference>
<gene>
    <name evidence="9" type="ORF">E4U60_003076</name>
</gene>
<dbReference type="InterPro" id="IPR036259">
    <property type="entry name" value="MFS_trans_sf"/>
</dbReference>
<feature type="transmembrane region" description="Helical" evidence="7">
    <location>
        <begin position="292"/>
        <end position="309"/>
    </location>
</feature>
<proteinExistence type="predicted"/>
<dbReference type="PROSITE" id="PS50850">
    <property type="entry name" value="MFS"/>
    <property type="match status" value="1"/>
</dbReference>
<organism evidence="9 10">
    <name type="scientific">Claviceps pazoutovae</name>
    <dbReference type="NCBI Taxonomy" id="1649127"/>
    <lineage>
        <taxon>Eukaryota</taxon>
        <taxon>Fungi</taxon>
        <taxon>Dikarya</taxon>
        <taxon>Ascomycota</taxon>
        <taxon>Pezizomycotina</taxon>
        <taxon>Sordariomycetes</taxon>
        <taxon>Hypocreomycetidae</taxon>
        <taxon>Hypocreales</taxon>
        <taxon>Clavicipitaceae</taxon>
        <taxon>Claviceps</taxon>
    </lineage>
</organism>
<dbReference type="Gene3D" id="1.20.1250.20">
    <property type="entry name" value="MFS general substrate transporter like domains"/>
    <property type="match status" value="2"/>
</dbReference>